<dbReference type="SUPFAM" id="SSF81901">
    <property type="entry name" value="HCP-like"/>
    <property type="match status" value="2"/>
</dbReference>
<dbReference type="PANTHER" id="PTHR46430:SF1">
    <property type="entry name" value="CHITIN SYNTHASE REGULATOR SKT5-RELATED"/>
    <property type="match status" value="1"/>
</dbReference>
<dbReference type="STRING" id="4846.A0A367KQI4"/>
<dbReference type="InterPro" id="IPR006597">
    <property type="entry name" value="Sel1-like"/>
</dbReference>
<dbReference type="Proteomes" id="UP000253551">
    <property type="component" value="Unassembled WGS sequence"/>
</dbReference>
<sequence length="564" mass="62647">MLKSSKKSDSLHLSSNSGYEPISPPLTASPPYFPSTGNTPPSPPVRAQRKTSSLEGNTLRYKQDVTSDNKTTLSRTSSRANSEKTGSIRTSTQMAMDYANQNTSKYSKVSYHLTHDPTAIKRYREMAEKTRDTTTQLVFAKYLLETANAFYPNNDVNAPPKIVGSMWGVGTKDAQRPEPFIVVPVPEDALSSNSISNSGTYSTQLTTATTIVLKQQAYINTNHPKIAPVGVNEPQLKKRKVLEDEGIKWTKRLAKAQVPEACYMEARWMDLEVYGFKKNKARSFELHLIAAKAGIPESMFAAAKHLEKENQEPATVLKYYRASADKGYVDAVYKMATLVLQGKLGLKQSLVEGLKLMHKACTLCNQDFHEPLYTFALMLTNDYPQTDFPSALTEPYGGKEAAILYLERAASFNNYDAQSRLGSIYEHGLYGESMNFARAFDYYEAAAMNGNPKAMLGLCRLNNRGSHGPGDKDEGERLENDVSGWLAATPVNEDLAFSWCEKAAEANLPDAFALLGWFYESGFGTPRDFSKAEEYYQLAAKAGDKSARSRLQDTNKSITKQQHE</sequence>
<name>A0A367KQI4_RHIST</name>
<proteinExistence type="predicted"/>
<feature type="compositionally biased region" description="Basic and acidic residues" evidence="2">
    <location>
        <begin position="1"/>
        <end position="10"/>
    </location>
</feature>
<feature type="non-terminal residue" evidence="3">
    <location>
        <position position="564"/>
    </location>
</feature>
<evidence type="ECO:0000313" key="3">
    <source>
        <dbReference type="EMBL" id="RCI04431.1"/>
    </source>
</evidence>
<dbReference type="InterPro" id="IPR051726">
    <property type="entry name" value="Chitin_Synth_Reg"/>
</dbReference>
<comment type="caution">
    <text evidence="3">The sequence shown here is derived from an EMBL/GenBank/DDBJ whole genome shotgun (WGS) entry which is preliminary data.</text>
</comment>
<feature type="region of interest" description="Disordered" evidence="2">
    <location>
        <begin position="1"/>
        <end position="88"/>
    </location>
</feature>
<evidence type="ECO:0008006" key="5">
    <source>
        <dbReference type="Google" id="ProtNLM"/>
    </source>
</evidence>
<protein>
    <recommendedName>
        <fullName evidence="5">HCP-like protein</fullName>
    </recommendedName>
</protein>
<reference evidence="3 4" key="1">
    <citation type="journal article" date="2018" name="G3 (Bethesda)">
        <title>Phylogenetic and Phylogenomic Definition of Rhizopus Species.</title>
        <authorList>
            <person name="Gryganskyi A.P."/>
            <person name="Golan J."/>
            <person name="Dolatabadi S."/>
            <person name="Mondo S."/>
            <person name="Robb S."/>
            <person name="Idnurm A."/>
            <person name="Muszewska A."/>
            <person name="Steczkiewicz K."/>
            <person name="Masonjones S."/>
            <person name="Liao H.L."/>
            <person name="Gajdeczka M.T."/>
            <person name="Anike F."/>
            <person name="Vuek A."/>
            <person name="Anishchenko I.M."/>
            <person name="Voigt K."/>
            <person name="de Hoog G.S."/>
            <person name="Smith M.E."/>
            <person name="Heitman J."/>
            <person name="Vilgalys R."/>
            <person name="Stajich J.E."/>
        </authorList>
    </citation>
    <scope>NUCLEOTIDE SEQUENCE [LARGE SCALE GENOMIC DNA]</scope>
    <source>
        <strain evidence="3 4">LSU 92-RS-03</strain>
    </source>
</reference>
<evidence type="ECO:0000313" key="4">
    <source>
        <dbReference type="Proteomes" id="UP000253551"/>
    </source>
</evidence>
<organism evidence="3 4">
    <name type="scientific">Rhizopus stolonifer</name>
    <name type="common">Rhizopus nigricans</name>
    <dbReference type="NCBI Taxonomy" id="4846"/>
    <lineage>
        <taxon>Eukaryota</taxon>
        <taxon>Fungi</taxon>
        <taxon>Fungi incertae sedis</taxon>
        <taxon>Mucoromycota</taxon>
        <taxon>Mucoromycotina</taxon>
        <taxon>Mucoromycetes</taxon>
        <taxon>Mucorales</taxon>
        <taxon>Mucorineae</taxon>
        <taxon>Rhizopodaceae</taxon>
        <taxon>Rhizopus</taxon>
    </lineage>
</organism>
<dbReference type="EMBL" id="PJQM01000684">
    <property type="protein sequence ID" value="RCI04431.1"/>
    <property type="molecule type" value="Genomic_DNA"/>
</dbReference>
<dbReference type="OrthoDB" id="272077at2759"/>
<dbReference type="Pfam" id="PF08238">
    <property type="entry name" value="Sel1"/>
    <property type="match status" value="5"/>
</dbReference>
<feature type="region of interest" description="Disordered" evidence="2">
    <location>
        <begin position="542"/>
        <end position="564"/>
    </location>
</feature>
<evidence type="ECO:0000256" key="2">
    <source>
        <dbReference type="SAM" id="MobiDB-lite"/>
    </source>
</evidence>
<gene>
    <name evidence="3" type="ORF">CU098_000582</name>
</gene>
<keyword evidence="4" id="KW-1185">Reference proteome</keyword>
<keyword evidence="1" id="KW-0677">Repeat</keyword>
<accession>A0A367KQI4</accession>
<dbReference type="Gene3D" id="1.25.40.10">
    <property type="entry name" value="Tetratricopeptide repeat domain"/>
    <property type="match status" value="2"/>
</dbReference>
<evidence type="ECO:0000256" key="1">
    <source>
        <dbReference type="ARBA" id="ARBA00022737"/>
    </source>
</evidence>
<dbReference type="InterPro" id="IPR011990">
    <property type="entry name" value="TPR-like_helical_dom_sf"/>
</dbReference>
<feature type="compositionally biased region" description="Basic and acidic residues" evidence="2">
    <location>
        <begin position="542"/>
        <end position="553"/>
    </location>
</feature>
<dbReference type="AlphaFoldDB" id="A0A367KQI4"/>
<feature type="compositionally biased region" description="Polar residues" evidence="2">
    <location>
        <begin position="554"/>
        <end position="564"/>
    </location>
</feature>
<feature type="compositionally biased region" description="Pro residues" evidence="2">
    <location>
        <begin position="22"/>
        <end position="33"/>
    </location>
</feature>
<feature type="compositionally biased region" description="Polar residues" evidence="2">
    <location>
        <begin position="68"/>
        <end position="88"/>
    </location>
</feature>
<dbReference type="SMART" id="SM00671">
    <property type="entry name" value="SEL1"/>
    <property type="match status" value="5"/>
</dbReference>
<dbReference type="PANTHER" id="PTHR46430">
    <property type="entry name" value="PROTEIN SKT5-RELATED"/>
    <property type="match status" value="1"/>
</dbReference>